<evidence type="ECO:0000313" key="2">
    <source>
        <dbReference type="EMBL" id="NWN59783.1"/>
    </source>
</evidence>
<dbReference type="EMBL" id="JABUHS010000003">
    <property type="protein sequence ID" value="NWN59783.1"/>
    <property type="molecule type" value="Genomic_DNA"/>
</dbReference>
<sequence>MSVRKNLIGLTLKVKIIKSLFALPCLVLMLMSAQASALCLTLTDSYSGIIEPRSEAPAFGPFTISSANGCSNANIDAMVSAADGGRAPQIYIQHQVGGSWKTVVSNPLSAYASWLGPLGTYRVMLNNPEAVSKSYWGTVRFGR</sequence>
<evidence type="ECO:0000256" key="1">
    <source>
        <dbReference type="SAM" id="SignalP"/>
    </source>
</evidence>
<keyword evidence="1" id="KW-0732">Signal</keyword>
<name>A0A7Y8UV65_9PSED</name>
<reference evidence="2 3" key="1">
    <citation type="submission" date="2020-05" db="EMBL/GenBank/DDBJ databases">
        <title>Onion-isolated Pseudomonas sp.</title>
        <authorList>
            <person name="Fujikawa T."/>
            <person name="Sawada H."/>
        </authorList>
    </citation>
    <scope>NUCLEOTIDE SEQUENCE [LARGE SCALE GENOMIC DNA]</scope>
    <source>
        <strain evidence="2 3">MAFF 301512</strain>
    </source>
</reference>
<gene>
    <name evidence="2" type="ORF">HT123_00590</name>
</gene>
<accession>A0A7Y8UV65</accession>
<feature type="chain" id="PRO_5031006169" description="Adhesin" evidence="1">
    <location>
        <begin position="38"/>
        <end position="143"/>
    </location>
</feature>
<comment type="caution">
    <text evidence="2">The sequence shown here is derived from an EMBL/GenBank/DDBJ whole genome shotgun (WGS) entry which is preliminary data.</text>
</comment>
<protein>
    <recommendedName>
        <fullName evidence="4">Adhesin</fullName>
    </recommendedName>
</protein>
<organism evidence="2 3">
    <name type="scientific">Pseudomonas allii</name>
    <dbReference type="NCBI Taxonomy" id="2740531"/>
    <lineage>
        <taxon>Bacteria</taxon>
        <taxon>Pseudomonadati</taxon>
        <taxon>Pseudomonadota</taxon>
        <taxon>Gammaproteobacteria</taxon>
        <taxon>Pseudomonadales</taxon>
        <taxon>Pseudomonadaceae</taxon>
        <taxon>Pseudomonas</taxon>
    </lineage>
</organism>
<feature type="signal peptide" evidence="1">
    <location>
        <begin position="1"/>
        <end position="37"/>
    </location>
</feature>
<dbReference type="Proteomes" id="UP000543908">
    <property type="component" value="Unassembled WGS sequence"/>
</dbReference>
<evidence type="ECO:0008006" key="4">
    <source>
        <dbReference type="Google" id="ProtNLM"/>
    </source>
</evidence>
<proteinExistence type="predicted"/>
<evidence type="ECO:0000313" key="3">
    <source>
        <dbReference type="Proteomes" id="UP000543908"/>
    </source>
</evidence>
<dbReference type="RefSeq" id="WP_147467422.1">
    <property type="nucleotide sequence ID" value="NZ_JABUHS010000003.1"/>
</dbReference>
<dbReference type="AlphaFoldDB" id="A0A7Y8UV65"/>